<feature type="non-terminal residue" evidence="2">
    <location>
        <position position="1"/>
    </location>
</feature>
<keyword evidence="1" id="KW-0812">Transmembrane</keyword>
<name>A0AAD4BX05_BOLED</name>
<feature type="transmembrane region" description="Helical" evidence="1">
    <location>
        <begin position="34"/>
        <end position="64"/>
    </location>
</feature>
<reference evidence="2" key="2">
    <citation type="journal article" date="2020" name="Nat. Commun.">
        <title>Large-scale genome sequencing of mycorrhizal fungi provides insights into the early evolution of symbiotic traits.</title>
        <authorList>
            <person name="Miyauchi S."/>
            <person name="Kiss E."/>
            <person name="Kuo A."/>
            <person name="Drula E."/>
            <person name="Kohler A."/>
            <person name="Sanchez-Garcia M."/>
            <person name="Morin E."/>
            <person name="Andreopoulos B."/>
            <person name="Barry K.W."/>
            <person name="Bonito G."/>
            <person name="Buee M."/>
            <person name="Carver A."/>
            <person name="Chen C."/>
            <person name="Cichocki N."/>
            <person name="Clum A."/>
            <person name="Culley D."/>
            <person name="Crous P.W."/>
            <person name="Fauchery L."/>
            <person name="Girlanda M."/>
            <person name="Hayes R.D."/>
            <person name="Keri Z."/>
            <person name="LaButti K."/>
            <person name="Lipzen A."/>
            <person name="Lombard V."/>
            <person name="Magnuson J."/>
            <person name="Maillard F."/>
            <person name="Murat C."/>
            <person name="Nolan M."/>
            <person name="Ohm R.A."/>
            <person name="Pangilinan J."/>
            <person name="Pereira M.F."/>
            <person name="Perotto S."/>
            <person name="Peter M."/>
            <person name="Pfister S."/>
            <person name="Riley R."/>
            <person name="Sitrit Y."/>
            <person name="Stielow J.B."/>
            <person name="Szollosi G."/>
            <person name="Zifcakova L."/>
            <person name="Stursova M."/>
            <person name="Spatafora J.W."/>
            <person name="Tedersoo L."/>
            <person name="Vaario L.M."/>
            <person name="Yamada A."/>
            <person name="Yan M."/>
            <person name="Wang P."/>
            <person name="Xu J."/>
            <person name="Bruns T."/>
            <person name="Baldrian P."/>
            <person name="Vilgalys R."/>
            <person name="Dunand C."/>
            <person name="Henrissat B."/>
            <person name="Grigoriev I.V."/>
            <person name="Hibbett D."/>
            <person name="Nagy L.G."/>
            <person name="Martin F.M."/>
        </authorList>
    </citation>
    <scope>NUCLEOTIDE SEQUENCE</scope>
    <source>
        <strain evidence="2">BED1</strain>
    </source>
</reference>
<dbReference type="Proteomes" id="UP001194468">
    <property type="component" value="Unassembled WGS sequence"/>
</dbReference>
<comment type="caution">
    <text evidence="2">The sequence shown here is derived from an EMBL/GenBank/DDBJ whole genome shotgun (WGS) entry which is preliminary data.</text>
</comment>
<keyword evidence="1" id="KW-0472">Membrane</keyword>
<accession>A0AAD4BX05</accession>
<keyword evidence="3" id="KW-1185">Reference proteome</keyword>
<evidence type="ECO:0000313" key="2">
    <source>
        <dbReference type="EMBL" id="KAF8442352.1"/>
    </source>
</evidence>
<protein>
    <recommendedName>
        <fullName evidence="4">PRA1 family protein</fullName>
    </recommendedName>
</protein>
<evidence type="ECO:0000313" key="3">
    <source>
        <dbReference type="Proteomes" id="UP001194468"/>
    </source>
</evidence>
<dbReference type="AlphaFoldDB" id="A0AAD4BX05"/>
<feature type="non-terminal residue" evidence="2">
    <location>
        <position position="120"/>
    </location>
</feature>
<sequence>FRELVGSLQIKSGTEPPFSVELTRELEDLRKITLNLLTAFLTIHAISASHALGATTLALLVYTINLHIAVNTHFLQSSPTQTKFLHAIPLLGIFCMAVFKLMIFVQSPAITACILLACAL</sequence>
<reference evidence="2" key="1">
    <citation type="submission" date="2019-10" db="EMBL/GenBank/DDBJ databases">
        <authorList>
            <consortium name="DOE Joint Genome Institute"/>
            <person name="Kuo A."/>
            <person name="Miyauchi S."/>
            <person name="Kiss E."/>
            <person name="Drula E."/>
            <person name="Kohler A."/>
            <person name="Sanchez-Garcia M."/>
            <person name="Andreopoulos B."/>
            <person name="Barry K.W."/>
            <person name="Bonito G."/>
            <person name="Buee M."/>
            <person name="Carver A."/>
            <person name="Chen C."/>
            <person name="Cichocki N."/>
            <person name="Clum A."/>
            <person name="Culley D."/>
            <person name="Crous P.W."/>
            <person name="Fauchery L."/>
            <person name="Girlanda M."/>
            <person name="Hayes R."/>
            <person name="Keri Z."/>
            <person name="LaButti K."/>
            <person name="Lipzen A."/>
            <person name="Lombard V."/>
            <person name="Magnuson J."/>
            <person name="Maillard F."/>
            <person name="Morin E."/>
            <person name="Murat C."/>
            <person name="Nolan M."/>
            <person name="Ohm R."/>
            <person name="Pangilinan J."/>
            <person name="Pereira M."/>
            <person name="Perotto S."/>
            <person name="Peter M."/>
            <person name="Riley R."/>
            <person name="Sitrit Y."/>
            <person name="Stielow B."/>
            <person name="Szollosi G."/>
            <person name="Zifcakova L."/>
            <person name="Stursova M."/>
            <person name="Spatafora J.W."/>
            <person name="Tedersoo L."/>
            <person name="Vaario L.-M."/>
            <person name="Yamada A."/>
            <person name="Yan M."/>
            <person name="Wang P."/>
            <person name="Xu J."/>
            <person name="Bruns T."/>
            <person name="Baldrian P."/>
            <person name="Vilgalys R."/>
            <person name="Henrissat B."/>
            <person name="Grigoriev I.V."/>
            <person name="Hibbett D."/>
            <person name="Nagy L.G."/>
            <person name="Martin F.M."/>
        </authorList>
    </citation>
    <scope>NUCLEOTIDE SEQUENCE</scope>
    <source>
        <strain evidence="2">BED1</strain>
    </source>
</reference>
<organism evidence="2 3">
    <name type="scientific">Boletus edulis BED1</name>
    <dbReference type="NCBI Taxonomy" id="1328754"/>
    <lineage>
        <taxon>Eukaryota</taxon>
        <taxon>Fungi</taxon>
        <taxon>Dikarya</taxon>
        <taxon>Basidiomycota</taxon>
        <taxon>Agaricomycotina</taxon>
        <taxon>Agaricomycetes</taxon>
        <taxon>Agaricomycetidae</taxon>
        <taxon>Boletales</taxon>
        <taxon>Boletineae</taxon>
        <taxon>Boletaceae</taxon>
        <taxon>Boletoideae</taxon>
        <taxon>Boletus</taxon>
    </lineage>
</organism>
<proteinExistence type="predicted"/>
<evidence type="ECO:0008006" key="4">
    <source>
        <dbReference type="Google" id="ProtNLM"/>
    </source>
</evidence>
<evidence type="ECO:0000256" key="1">
    <source>
        <dbReference type="SAM" id="Phobius"/>
    </source>
</evidence>
<feature type="transmembrane region" description="Helical" evidence="1">
    <location>
        <begin position="84"/>
        <end position="105"/>
    </location>
</feature>
<keyword evidence="1" id="KW-1133">Transmembrane helix</keyword>
<gene>
    <name evidence="2" type="ORF">L210DRAFT_804763</name>
</gene>
<dbReference type="EMBL" id="WHUW01000009">
    <property type="protein sequence ID" value="KAF8442352.1"/>
    <property type="molecule type" value="Genomic_DNA"/>
</dbReference>